<dbReference type="Gene3D" id="3.40.50.150">
    <property type="entry name" value="Vaccinia Virus protein VP39"/>
    <property type="match status" value="1"/>
</dbReference>
<evidence type="ECO:0000256" key="5">
    <source>
        <dbReference type="SAM" id="Phobius"/>
    </source>
</evidence>
<dbReference type="InterPro" id="IPR029063">
    <property type="entry name" value="SAM-dependent_MTases_sf"/>
</dbReference>
<dbReference type="AlphaFoldDB" id="A0A8D8ULQ0"/>
<dbReference type="EMBL" id="HBUF01027154">
    <property type="protein sequence ID" value="CAG6613305.1"/>
    <property type="molecule type" value="Transcribed_RNA"/>
</dbReference>
<keyword evidence="5" id="KW-1133">Transmembrane helix</keyword>
<dbReference type="SUPFAM" id="SSF53335">
    <property type="entry name" value="S-adenosyl-L-methionine-dependent methyltransferases"/>
    <property type="match status" value="1"/>
</dbReference>
<organism evidence="6">
    <name type="scientific">Cacopsylla melanoneura</name>
    <dbReference type="NCBI Taxonomy" id="428564"/>
    <lineage>
        <taxon>Eukaryota</taxon>
        <taxon>Metazoa</taxon>
        <taxon>Ecdysozoa</taxon>
        <taxon>Arthropoda</taxon>
        <taxon>Hexapoda</taxon>
        <taxon>Insecta</taxon>
        <taxon>Pterygota</taxon>
        <taxon>Neoptera</taxon>
        <taxon>Paraneoptera</taxon>
        <taxon>Hemiptera</taxon>
        <taxon>Sternorrhyncha</taxon>
        <taxon>Psylloidea</taxon>
        <taxon>Psyllidae</taxon>
        <taxon>Psyllinae</taxon>
        <taxon>Cacopsylla</taxon>
    </lineage>
</organism>
<name>A0A8D8ULQ0_9HEMI</name>
<feature type="transmembrane region" description="Helical" evidence="5">
    <location>
        <begin position="31"/>
        <end position="51"/>
    </location>
</feature>
<keyword evidence="5" id="KW-0472">Membrane</keyword>
<accession>A0A8D8ULQ0</accession>
<sequence length="211" mass="23801">MVEKCEFCEEVQRQHRESTYKTPTLSKTGKVLLALSGGTAIALTTVCYAFVSPAFRKITLPYVPATSTQISNIVKALEGRSGRLIDLGSGDGRIVIETAKKGFKSDGVELNPWLVLYSKWSAWRQGVSRDCSFFKTDLWKYSLRPYPNIVIFGVEQMMPPLEDKFCNELVNSWVIACRFPLMHSKPVLTIGEGIDAVWCYQFNKKTSKLNE</sequence>
<keyword evidence="2" id="KW-0489">Methyltransferase</keyword>
<dbReference type="EMBL" id="HBUF01027155">
    <property type="protein sequence ID" value="CAG6613306.1"/>
    <property type="molecule type" value="Transcribed_RNA"/>
</dbReference>
<dbReference type="EMBL" id="HBUF01346092">
    <property type="protein sequence ID" value="CAG6709473.1"/>
    <property type="molecule type" value="Transcribed_RNA"/>
</dbReference>
<keyword evidence="4" id="KW-0949">S-adenosyl-L-methionine</keyword>
<keyword evidence="5" id="KW-0812">Transmembrane</keyword>
<evidence type="ECO:0000256" key="1">
    <source>
        <dbReference type="ARBA" id="ARBA00010633"/>
    </source>
</evidence>
<dbReference type="EMBL" id="HBUF01338058">
    <property type="protein sequence ID" value="CAG6698431.1"/>
    <property type="molecule type" value="Transcribed_RNA"/>
</dbReference>
<dbReference type="PANTHER" id="PTHR13610:SF9">
    <property type="entry name" value="FI06469P"/>
    <property type="match status" value="1"/>
</dbReference>
<dbReference type="GO" id="GO:0016279">
    <property type="term" value="F:protein-lysine N-methyltransferase activity"/>
    <property type="evidence" value="ECO:0007669"/>
    <property type="project" value="InterPro"/>
</dbReference>
<evidence type="ECO:0000256" key="2">
    <source>
        <dbReference type="ARBA" id="ARBA00022603"/>
    </source>
</evidence>
<evidence type="ECO:0000256" key="4">
    <source>
        <dbReference type="ARBA" id="ARBA00022691"/>
    </source>
</evidence>
<dbReference type="PANTHER" id="PTHR13610">
    <property type="entry name" value="METHYLTRANSFERASE DOMAIN-CONTAINING PROTEIN"/>
    <property type="match status" value="1"/>
</dbReference>
<evidence type="ECO:0000313" key="6">
    <source>
        <dbReference type="EMBL" id="CAG6709465.1"/>
    </source>
</evidence>
<dbReference type="EMBL" id="HBUF01346089">
    <property type="protein sequence ID" value="CAG6709467.1"/>
    <property type="molecule type" value="Transcribed_RNA"/>
</dbReference>
<dbReference type="EMBL" id="HBUF01346088">
    <property type="protein sequence ID" value="CAG6709465.1"/>
    <property type="molecule type" value="Transcribed_RNA"/>
</dbReference>
<dbReference type="EMBL" id="HBUF01532021">
    <property type="protein sequence ID" value="CAG6752087.1"/>
    <property type="molecule type" value="Transcribed_RNA"/>
</dbReference>
<dbReference type="InterPro" id="IPR026170">
    <property type="entry name" value="FAM173A/B"/>
</dbReference>
<dbReference type="EMBL" id="HBUF01346091">
    <property type="protein sequence ID" value="CAG6709471.1"/>
    <property type="molecule type" value="Transcribed_RNA"/>
</dbReference>
<dbReference type="GO" id="GO:1905706">
    <property type="term" value="P:regulation of mitochondrial ATP synthesis coupled proton transport"/>
    <property type="evidence" value="ECO:0007669"/>
    <property type="project" value="TreeGrafter"/>
</dbReference>
<comment type="similarity">
    <text evidence="1">Belongs to the ANT/ATPSC lysine N-methyltransferase family.</text>
</comment>
<dbReference type="EMBL" id="HBUF01346090">
    <property type="protein sequence ID" value="CAG6709469.1"/>
    <property type="molecule type" value="Transcribed_RNA"/>
</dbReference>
<proteinExistence type="inferred from homology"/>
<keyword evidence="3" id="KW-0808">Transferase</keyword>
<reference evidence="6" key="1">
    <citation type="submission" date="2021-05" db="EMBL/GenBank/DDBJ databases">
        <authorList>
            <person name="Alioto T."/>
            <person name="Alioto T."/>
            <person name="Gomez Garrido J."/>
        </authorList>
    </citation>
    <scope>NUCLEOTIDE SEQUENCE</scope>
</reference>
<dbReference type="GO" id="GO:0005739">
    <property type="term" value="C:mitochondrion"/>
    <property type="evidence" value="ECO:0007669"/>
    <property type="project" value="TreeGrafter"/>
</dbReference>
<protein>
    <submittedName>
        <fullName evidence="6">Protein FAM173B</fullName>
    </submittedName>
</protein>
<dbReference type="GO" id="GO:0032259">
    <property type="term" value="P:methylation"/>
    <property type="evidence" value="ECO:0007669"/>
    <property type="project" value="UniProtKB-KW"/>
</dbReference>
<evidence type="ECO:0000256" key="3">
    <source>
        <dbReference type="ARBA" id="ARBA00022679"/>
    </source>
</evidence>